<dbReference type="EC" id="1.7.99.4" evidence="4"/>
<dbReference type="InterPro" id="IPR044906">
    <property type="entry name" value="Nitr_red_alph_N_sf"/>
</dbReference>
<dbReference type="Proteomes" id="UP000269208">
    <property type="component" value="Chromosome"/>
</dbReference>
<dbReference type="Gene3D" id="4.10.1200.10">
    <property type="entry name" value="nitrate reductase tail"/>
    <property type="match status" value="1"/>
</dbReference>
<gene>
    <name evidence="4" type="primary">narG_1</name>
    <name evidence="4" type="ORF">NCTC6754_05554</name>
</gene>
<comment type="cofactor">
    <cofactor evidence="1">
        <name>Mo-bis(molybdopterin guanine dinucleotide)</name>
        <dbReference type="ChEBI" id="CHEBI:60539"/>
    </cofactor>
</comment>
<keyword evidence="2" id="KW-0500">Molybdenum</keyword>
<accession>A0A3S4HZP6</accession>
<dbReference type="GO" id="GO:0051539">
    <property type="term" value="F:4 iron, 4 sulfur cluster binding"/>
    <property type="evidence" value="ECO:0007669"/>
    <property type="project" value="InterPro"/>
</dbReference>
<dbReference type="InterPro" id="IPR027467">
    <property type="entry name" value="MopterinOxRdtase_cofactor_BS"/>
</dbReference>
<evidence type="ECO:0000256" key="2">
    <source>
        <dbReference type="ARBA" id="ARBA00022505"/>
    </source>
</evidence>
<proteinExistence type="predicted"/>
<reference evidence="4 5" key="1">
    <citation type="submission" date="2018-12" db="EMBL/GenBank/DDBJ databases">
        <authorList>
            <consortium name="Pathogen Informatics"/>
        </authorList>
    </citation>
    <scope>NUCLEOTIDE SEQUENCE [LARGE SCALE GENOMIC DNA]</scope>
    <source>
        <strain evidence="4 5">NCTC6754</strain>
    </source>
</reference>
<dbReference type="InterPro" id="IPR028189">
    <property type="entry name" value="Nitr_red_alph_N"/>
</dbReference>
<dbReference type="GO" id="GO:0016491">
    <property type="term" value="F:oxidoreductase activity"/>
    <property type="evidence" value="ECO:0007669"/>
    <property type="project" value="UniProtKB-KW"/>
</dbReference>
<keyword evidence="4" id="KW-0560">Oxidoreductase</keyword>
<evidence type="ECO:0000313" key="4">
    <source>
        <dbReference type="EMBL" id="VEB58728.1"/>
    </source>
</evidence>
<evidence type="ECO:0000256" key="1">
    <source>
        <dbReference type="ARBA" id="ARBA00001942"/>
    </source>
</evidence>
<organism evidence="4 5">
    <name type="scientific">Salmonella enterica I</name>
    <dbReference type="NCBI Taxonomy" id="59201"/>
    <lineage>
        <taxon>Bacteria</taxon>
        <taxon>Pseudomonadati</taxon>
        <taxon>Pseudomonadota</taxon>
        <taxon>Gammaproteobacteria</taxon>
        <taxon>Enterobacterales</taxon>
        <taxon>Enterobacteriaceae</taxon>
        <taxon>Salmonella</taxon>
    </lineage>
</organism>
<protein>
    <submittedName>
        <fullName evidence="4">Respiratory nitrate reductase 1 subunit alpha</fullName>
        <ecNumber evidence="4">1.7.99.4</ecNumber>
    </submittedName>
</protein>
<feature type="domain" description="Nitrate reductase alpha subunit N-terminal" evidence="3">
    <location>
        <begin position="3"/>
        <end position="41"/>
    </location>
</feature>
<sequence length="110" mass="12317">MSKFLDRFSLLQAERAKPFADGHGQLLETNRDWEDGYRQRWQHDKIVRSTHGVNCTGSCSWKIYVQKWSGDLGKHSKPITRAPVLTCQTMNLAAARAGQATPGISTALTD</sequence>
<dbReference type="SUPFAM" id="SSF53706">
    <property type="entry name" value="Formate dehydrogenase/DMSO reductase, domains 1-3"/>
    <property type="match status" value="1"/>
</dbReference>
<dbReference type="Pfam" id="PF14710">
    <property type="entry name" value="Nitr_red_alph_N"/>
    <property type="match status" value="1"/>
</dbReference>
<dbReference type="PROSITE" id="PS00551">
    <property type="entry name" value="MOLYBDOPTERIN_PROK_1"/>
    <property type="match status" value="1"/>
</dbReference>
<name>A0A3S4HZP6_SALET</name>
<dbReference type="AlphaFoldDB" id="A0A3S4HZP6"/>
<dbReference type="Gene3D" id="3.40.50.12440">
    <property type="match status" value="1"/>
</dbReference>
<evidence type="ECO:0000259" key="3">
    <source>
        <dbReference type="Pfam" id="PF14710"/>
    </source>
</evidence>
<dbReference type="EMBL" id="LR134190">
    <property type="protein sequence ID" value="VEB58728.1"/>
    <property type="molecule type" value="Genomic_DNA"/>
</dbReference>
<evidence type="ECO:0000313" key="5">
    <source>
        <dbReference type="Proteomes" id="UP000269208"/>
    </source>
</evidence>